<dbReference type="Proteomes" id="UP000008694">
    <property type="component" value="Unassembled WGS sequence"/>
</dbReference>
<dbReference type="KEGG" id="aly:9313314"/>
<sequence length="88" mass="10095">MKHISRTRQLSWLPFKRMMNKQMGLRNDMSYLKRRMMRSSFSLLSQTTEENTLVLAASGFTSTGSASTQEAVLLSQHSNHSLRMLTGR</sequence>
<evidence type="ECO:0000313" key="1">
    <source>
        <dbReference type="EMBL" id="EFH53505.1"/>
    </source>
</evidence>
<dbReference type="EMBL" id="GL348717">
    <property type="protein sequence ID" value="EFH53505.1"/>
    <property type="molecule type" value="Genomic_DNA"/>
</dbReference>
<accession>D7LPA9</accession>
<gene>
    <name evidence="1" type="ORF">ARALYDRAFT_664957</name>
</gene>
<keyword evidence="2" id="KW-1185">Reference proteome</keyword>
<name>D7LPA9_ARALL</name>
<evidence type="ECO:0000313" key="2">
    <source>
        <dbReference type="Proteomes" id="UP000008694"/>
    </source>
</evidence>
<reference evidence="2" key="1">
    <citation type="journal article" date="2011" name="Nat. Genet.">
        <title>The Arabidopsis lyrata genome sequence and the basis of rapid genome size change.</title>
        <authorList>
            <person name="Hu T.T."/>
            <person name="Pattyn P."/>
            <person name="Bakker E.G."/>
            <person name="Cao J."/>
            <person name="Cheng J.-F."/>
            <person name="Clark R.M."/>
            <person name="Fahlgren N."/>
            <person name="Fawcett J.A."/>
            <person name="Grimwood J."/>
            <person name="Gundlach H."/>
            <person name="Haberer G."/>
            <person name="Hollister J.D."/>
            <person name="Ossowski S."/>
            <person name="Ottilar R.P."/>
            <person name="Salamov A.A."/>
            <person name="Schneeberger K."/>
            <person name="Spannagl M."/>
            <person name="Wang X."/>
            <person name="Yang L."/>
            <person name="Nasrallah M.E."/>
            <person name="Bergelson J."/>
            <person name="Carrington J.C."/>
            <person name="Gaut B.S."/>
            <person name="Schmutz J."/>
            <person name="Mayer K.F.X."/>
            <person name="Van de Peer Y."/>
            <person name="Grigoriev I.V."/>
            <person name="Nordborg M."/>
            <person name="Weigel D."/>
            <person name="Guo Y.-L."/>
        </authorList>
    </citation>
    <scope>NUCLEOTIDE SEQUENCE [LARGE SCALE GENOMIC DNA]</scope>
    <source>
        <strain evidence="2">cv. MN47</strain>
    </source>
</reference>
<dbReference type="OrthoDB" id="1112515at2759"/>
<proteinExistence type="predicted"/>
<organism evidence="2">
    <name type="scientific">Arabidopsis lyrata subsp. lyrata</name>
    <name type="common">Lyre-leaved rock-cress</name>
    <dbReference type="NCBI Taxonomy" id="81972"/>
    <lineage>
        <taxon>Eukaryota</taxon>
        <taxon>Viridiplantae</taxon>
        <taxon>Streptophyta</taxon>
        <taxon>Embryophyta</taxon>
        <taxon>Tracheophyta</taxon>
        <taxon>Spermatophyta</taxon>
        <taxon>Magnoliopsida</taxon>
        <taxon>eudicotyledons</taxon>
        <taxon>Gunneridae</taxon>
        <taxon>Pentapetalae</taxon>
        <taxon>rosids</taxon>
        <taxon>malvids</taxon>
        <taxon>Brassicales</taxon>
        <taxon>Brassicaceae</taxon>
        <taxon>Camelineae</taxon>
        <taxon>Arabidopsis</taxon>
    </lineage>
</organism>
<dbReference type="AlphaFoldDB" id="D7LPA9"/>
<dbReference type="Gramene" id="Al_scaffold_0005_992">
    <property type="protein sequence ID" value="Al_scaffold_0005_992"/>
    <property type="gene ID" value="Al_scaffold_0005_992"/>
</dbReference>
<protein>
    <submittedName>
        <fullName evidence="1">Predicted protein</fullName>
    </submittedName>
</protein>
<dbReference type="HOGENOM" id="CLU_190193_0_0_1"/>